<dbReference type="InterPro" id="IPR035909">
    <property type="entry name" value="CheB_C"/>
</dbReference>
<organism evidence="6 7">
    <name type="scientific">Flavobacterium magnesitis</name>
    <dbReference type="NCBI Taxonomy" id="3138077"/>
    <lineage>
        <taxon>Bacteria</taxon>
        <taxon>Pseudomonadati</taxon>
        <taxon>Bacteroidota</taxon>
        <taxon>Flavobacteriia</taxon>
        <taxon>Flavobacteriales</taxon>
        <taxon>Flavobacteriaceae</taxon>
        <taxon>Flavobacterium</taxon>
    </lineage>
</organism>
<evidence type="ECO:0000256" key="1">
    <source>
        <dbReference type="ARBA" id="ARBA00022801"/>
    </source>
</evidence>
<dbReference type="PANTHER" id="PTHR42872:SF3">
    <property type="entry name" value="PROTEIN-GLUTAMATE METHYLESTERASE_PROTEIN-GLUTAMINE GLUTAMINASE 1"/>
    <property type="match status" value="1"/>
</dbReference>
<dbReference type="PROSITE" id="PS50122">
    <property type="entry name" value="CHEB"/>
    <property type="match status" value="1"/>
</dbReference>
<feature type="active site" evidence="4">
    <location>
        <position position="38"/>
    </location>
</feature>
<sequence length="187" mass="20730">MKPEVILIGGSAGAFNPILSILNQLDKNIDIPIVIILHRLKNAASSFEAILQQNTHYMVKEIEDKEEMKKGFLYTAPADYHLLLEDNLCFSLDASELINYSRPSIDVAFESFSITLKEKCCGILLSGSNHDGATGLKIIAENSGVTIIQDCNEAEFSMMPKAAKTIYNKHKELKTTSITNTLNNEYS</sequence>
<dbReference type="CDD" id="cd16433">
    <property type="entry name" value="CheB"/>
    <property type="match status" value="1"/>
</dbReference>
<evidence type="ECO:0000259" key="5">
    <source>
        <dbReference type="PROSITE" id="PS50122"/>
    </source>
</evidence>
<dbReference type="Gene3D" id="3.40.50.180">
    <property type="entry name" value="Methylesterase CheB, C-terminal domain"/>
    <property type="match status" value="1"/>
</dbReference>
<keyword evidence="7" id="KW-1185">Reference proteome</keyword>
<dbReference type="Pfam" id="PF01339">
    <property type="entry name" value="CheB_methylest"/>
    <property type="match status" value="1"/>
</dbReference>
<accession>A0ABV4TP75</accession>
<evidence type="ECO:0000256" key="4">
    <source>
        <dbReference type="PROSITE-ProRule" id="PRU00050"/>
    </source>
</evidence>
<feature type="active site" evidence="4">
    <location>
        <position position="131"/>
    </location>
</feature>
<dbReference type="RefSeq" id="WP_373392280.1">
    <property type="nucleotide sequence ID" value="NZ_JBCFQJ010000020.1"/>
</dbReference>
<evidence type="ECO:0000313" key="7">
    <source>
        <dbReference type="Proteomes" id="UP001574170"/>
    </source>
</evidence>
<comment type="catalytic activity">
    <reaction evidence="3">
        <text>[protein]-L-glutamate 5-O-methyl ester + H2O = L-glutamyl-[protein] + methanol + H(+)</text>
        <dbReference type="Rhea" id="RHEA:23236"/>
        <dbReference type="Rhea" id="RHEA-COMP:10208"/>
        <dbReference type="Rhea" id="RHEA-COMP:10311"/>
        <dbReference type="ChEBI" id="CHEBI:15377"/>
        <dbReference type="ChEBI" id="CHEBI:15378"/>
        <dbReference type="ChEBI" id="CHEBI:17790"/>
        <dbReference type="ChEBI" id="CHEBI:29973"/>
        <dbReference type="ChEBI" id="CHEBI:82795"/>
        <dbReference type="EC" id="3.1.1.61"/>
    </reaction>
</comment>
<gene>
    <name evidence="6" type="ORF">AAGV33_12065</name>
</gene>
<dbReference type="InterPro" id="IPR000673">
    <property type="entry name" value="Sig_transdc_resp-reg_Me-estase"/>
</dbReference>
<feature type="active site" evidence="4">
    <location>
        <position position="11"/>
    </location>
</feature>
<dbReference type="Proteomes" id="UP001574170">
    <property type="component" value="Unassembled WGS sequence"/>
</dbReference>
<keyword evidence="4" id="KW-0145">Chemotaxis</keyword>
<protein>
    <recommendedName>
        <fullName evidence="2">protein-glutamate methylesterase</fullName>
        <ecNumber evidence="2">3.1.1.61</ecNumber>
    </recommendedName>
</protein>
<dbReference type="SUPFAM" id="SSF52738">
    <property type="entry name" value="Methylesterase CheB, C-terminal domain"/>
    <property type="match status" value="1"/>
</dbReference>
<reference evidence="6 7" key="1">
    <citation type="submission" date="2024-04" db="EMBL/GenBank/DDBJ databases">
        <title>New Clade of Flavobacterium.</title>
        <authorList>
            <person name="Matos L."/>
            <person name="Proenca D.N."/>
            <person name="Fransisco R.M."/>
            <person name="Chung A.P."/>
            <person name="Maccario L."/>
            <person name="Sorensen S.J."/>
            <person name="Morais P.V."/>
        </authorList>
    </citation>
    <scope>NUCLEOTIDE SEQUENCE [LARGE SCALE GENOMIC DNA]</scope>
    <source>
        <strain evidence="6 7">FBOR7N2.3</strain>
    </source>
</reference>
<feature type="domain" description="CheB-type methylesterase" evidence="5">
    <location>
        <begin position="1"/>
        <end position="187"/>
    </location>
</feature>
<evidence type="ECO:0000313" key="6">
    <source>
        <dbReference type="EMBL" id="MFA9195142.1"/>
    </source>
</evidence>
<dbReference type="EC" id="3.1.1.61" evidence="2"/>
<comment type="caution">
    <text evidence="6">The sequence shown here is derived from an EMBL/GenBank/DDBJ whole genome shotgun (WGS) entry which is preliminary data.</text>
</comment>
<evidence type="ECO:0000256" key="3">
    <source>
        <dbReference type="ARBA" id="ARBA00048267"/>
    </source>
</evidence>
<dbReference type="EMBL" id="JBCFQK010000018">
    <property type="protein sequence ID" value="MFA9195142.1"/>
    <property type="molecule type" value="Genomic_DNA"/>
</dbReference>
<proteinExistence type="predicted"/>
<name>A0ABV4TP75_9FLAO</name>
<keyword evidence="1 4" id="KW-0378">Hydrolase</keyword>
<evidence type="ECO:0000256" key="2">
    <source>
        <dbReference type="ARBA" id="ARBA00039140"/>
    </source>
</evidence>
<dbReference type="PANTHER" id="PTHR42872">
    <property type="entry name" value="PROTEIN-GLUTAMATE METHYLESTERASE/PROTEIN-GLUTAMINE GLUTAMINASE"/>
    <property type="match status" value="1"/>
</dbReference>